<dbReference type="Pfam" id="PF05258">
    <property type="entry name" value="DciA"/>
    <property type="match status" value="1"/>
</dbReference>
<evidence type="ECO:0000313" key="2">
    <source>
        <dbReference type="Proteomes" id="UP001205919"/>
    </source>
</evidence>
<reference evidence="1 2" key="1">
    <citation type="submission" date="2022-06" db="EMBL/GenBank/DDBJ databases">
        <title>Isolation of gut microbiota from human fecal samples.</title>
        <authorList>
            <person name="Pamer E.G."/>
            <person name="Barat B."/>
            <person name="Waligurski E."/>
            <person name="Medina S."/>
            <person name="Paddock L."/>
            <person name="Mostad J."/>
        </authorList>
    </citation>
    <scope>NUCLEOTIDE SEQUENCE [LARGE SCALE GENOMIC DNA]</scope>
    <source>
        <strain evidence="1 2">DFI.9.90</strain>
    </source>
</reference>
<name>A0AAW5K132_9BACT</name>
<dbReference type="GeneID" id="95754890"/>
<dbReference type="RefSeq" id="WP_008708501.1">
    <property type="nucleotide sequence ID" value="NZ_CABKQM010000001.1"/>
</dbReference>
<proteinExistence type="predicted"/>
<comment type="caution">
    <text evidence="1">The sequence shown here is derived from an EMBL/GenBank/DDBJ whole genome shotgun (WGS) entry which is preliminary data.</text>
</comment>
<accession>A0AAW5K132</accession>
<dbReference type="InterPro" id="IPR007922">
    <property type="entry name" value="DciA-like"/>
</dbReference>
<dbReference type="EMBL" id="JANFYT010000007">
    <property type="protein sequence ID" value="MCQ4813662.1"/>
    <property type="molecule type" value="Genomic_DNA"/>
</dbReference>
<organism evidence="1 2">
    <name type="scientific">Cloacibacillus evryensis</name>
    <dbReference type="NCBI Taxonomy" id="508460"/>
    <lineage>
        <taxon>Bacteria</taxon>
        <taxon>Thermotogati</taxon>
        <taxon>Synergistota</taxon>
        <taxon>Synergistia</taxon>
        <taxon>Synergistales</taxon>
        <taxon>Synergistaceae</taxon>
        <taxon>Cloacibacillus</taxon>
    </lineage>
</organism>
<evidence type="ECO:0000313" key="1">
    <source>
        <dbReference type="EMBL" id="MCQ4813662.1"/>
    </source>
</evidence>
<keyword evidence="2" id="KW-1185">Reference proteome</keyword>
<dbReference type="Proteomes" id="UP001205919">
    <property type="component" value="Unassembled WGS sequence"/>
</dbReference>
<gene>
    <name evidence="1" type="ORF">NE630_04380</name>
</gene>
<dbReference type="AlphaFoldDB" id="A0AAW5K132"/>
<sequence>MKKVDGARAAGDIFREVTKSGGRPAADSERWAQLSLSVKLAELEERWEEIAGSPLAQKSQLAVCEFAGEVMTLTVNVSEQSILSAVRFRRAQVEKRLAAFFGCKKIKVDFRVGPVIRHSQAQPPLPSYKRRAPVVLSEEDVEAEKRDFEESGLSGELALRMARVKLSLEKLSRRSSG</sequence>
<protein>
    <submittedName>
        <fullName evidence="1">DUF721 domain-containing protein</fullName>
    </submittedName>
</protein>